<dbReference type="WBParaSite" id="Pan_g5191.t1">
    <property type="protein sequence ID" value="Pan_g5191.t1"/>
    <property type="gene ID" value="Pan_g5191"/>
</dbReference>
<sequence length="254" mass="28253">MLYVATRLANLQAIRQFSTKLSLANLQMARVKLLFCHGLGASPKNSVSLKIHQWADQHDVPAYGLSYRDYGNEDVIWNVNDWRRDIVNVLSQDDNTKTVIVGSSAGCQAVLRAAVDMPEAIAGLLLFSPGVGVGLDYMDRVLPGSVEKLQAGKILNHPCVDPSLKIKVDMENLLEFVDNCVTKTQRRIRLNCPVRIVHGMKDKLVPFKNSLKLLSQIDSPNKALYLVNDGHFITDRTTIEQALDSLWDAIEGDL</sequence>
<accession>A0A7E4VYX7</accession>
<proteinExistence type="predicted"/>
<keyword evidence="2" id="KW-1185">Reference proteome</keyword>
<name>A0A7E4VYX7_PANRE</name>
<dbReference type="PANTHER" id="PTHR16138">
    <property type="entry name" value="MYCOPHENOLIC ACID ACYL-GLUCURONIDE ESTERASE, MITOCHONDRIAL"/>
    <property type="match status" value="1"/>
</dbReference>
<evidence type="ECO:0000256" key="1">
    <source>
        <dbReference type="ARBA" id="ARBA00022801"/>
    </source>
</evidence>
<dbReference type="InterPro" id="IPR029058">
    <property type="entry name" value="AB_hydrolase_fold"/>
</dbReference>
<dbReference type="AlphaFoldDB" id="A0A7E4VYX7"/>
<dbReference type="Proteomes" id="UP000492821">
    <property type="component" value="Unassembled WGS sequence"/>
</dbReference>
<organism evidence="2 3">
    <name type="scientific">Panagrellus redivivus</name>
    <name type="common">Microworm</name>
    <dbReference type="NCBI Taxonomy" id="6233"/>
    <lineage>
        <taxon>Eukaryota</taxon>
        <taxon>Metazoa</taxon>
        <taxon>Ecdysozoa</taxon>
        <taxon>Nematoda</taxon>
        <taxon>Chromadorea</taxon>
        <taxon>Rhabditida</taxon>
        <taxon>Tylenchina</taxon>
        <taxon>Panagrolaimomorpha</taxon>
        <taxon>Panagrolaimoidea</taxon>
        <taxon>Panagrolaimidae</taxon>
        <taxon>Panagrellus</taxon>
    </lineage>
</organism>
<reference evidence="2" key="1">
    <citation type="journal article" date="2013" name="Genetics">
        <title>The draft genome and transcriptome of Panagrellus redivivus are shaped by the harsh demands of a free-living lifestyle.</title>
        <authorList>
            <person name="Srinivasan J."/>
            <person name="Dillman A.R."/>
            <person name="Macchietto M.G."/>
            <person name="Heikkinen L."/>
            <person name="Lakso M."/>
            <person name="Fracchia K.M."/>
            <person name="Antoshechkin I."/>
            <person name="Mortazavi A."/>
            <person name="Wong G."/>
            <person name="Sternberg P.W."/>
        </authorList>
    </citation>
    <scope>NUCLEOTIDE SEQUENCE [LARGE SCALE GENOMIC DNA]</scope>
    <source>
        <strain evidence="2">MT8872</strain>
    </source>
</reference>
<evidence type="ECO:0000313" key="3">
    <source>
        <dbReference type="WBParaSite" id="Pan_g5191.t1"/>
    </source>
</evidence>
<reference evidence="3" key="2">
    <citation type="submission" date="2020-10" db="UniProtKB">
        <authorList>
            <consortium name="WormBaseParasite"/>
        </authorList>
    </citation>
    <scope>IDENTIFICATION</scope>
</reference>
<dbReference type="Gene3D" id="3.40.50.1820">
    <property type="entry name" value="alpha/beta hydrolase"/>
    <property type="match status" value="1"/>
</dbReference>
<protein>
    <submittedName>
        <fullName evidence="3">Hydrolase_4 domain-containing protein</fullName>
    </submittedName>
</protein>
<dbReference type="PANTHER" id="PTHR16138:SF7">
    <property type="entry name" value="PALMITOYL-PROTEIN THIOESTERASE ABHD10, MITOCHONDRIAL"/>
    <property type="match status" value="1"/>
</dbReference>
<evidence type="ECO:0000313" key="2">
    <source>
        <dbReference type="Proteomes" id="UP000492821"/>
    </source>
</evidence>
<dbReference type="InterPro" id="IPR052382">
    <property type="entry name" value="ABHD10_acyl-thioesterase"/>
</dbReference>
<dbReference type="GO" id="GO:0004553">
    <property type="term" value="F:hydrolase activity, hydrolyzing O-glycosyl compounds"/>
    <property type="evidence" value="ECO:0007669"/>
    <property type="project" value="TreeGrafter"/>
</dbReference>
<keyword evidence="1" id="KW-0378">Hydrolase</keyword>
<dbReference type="SUPFAM" id="SSF53474">
    <property type="entry name" value="alpha/beta-Hydrolases"/>
    <property type="match status" value="1"/>
</dbReference>